<dbReference type="AlphaFoldDB" id="A0A381XRN8"/>
<proteinExistence type="predicted"/>
<evidence type="ECO:0000256" key="1">
    <source>
        <dbReference type="SAM" id="Phobius"/>
    </source>
</evidence>
<gene>
    <name evidence="2" type="ORF">METZ01_LOCUS120288</name>
</gene>
<reference evidence="2" key="1">
    <citation type="submission" date="2018-05" db="EMBL/GenBank/DDBJ databases">
        <authorList>
            <person name="Lanie J.A."/>
            <person name="Ng W.-L."/>
            <person name="Kazmierczak K.M."/>
            <person name="Andrzejewski T.M."/>
            <person name="Davidsen T.M."/>
            <person name="Wayne K.J."/>
            <person name="Tettelin H."/>
            <person name="Glass J.I."/>
            <person name="Rusch D."/>
            <person name="Podicherti R."/>
            <person name="Tsui H.-C.T."/>
            <person name="Winkler M.E."/>
        </authorList>
    </citation>
    <scope>NUCLEOTIDE SEQUENCE</scope>
</reference>
<dbReference type="EMBL" id="UINC01016140">
    <property type="protein sequence ID" value="SVA67434.1"/>
    <property type="molecule type" value="Genomic_DNA"/>
</dbReference>
<keyword evidence="1" id="KW-0472">Membrane</keyword>
<keyword evidence="1" id="KW-0812">Transmembrane</keyword>
<sequence>MSSYPRPLYLLFLLSCLFGMDNDRLSIIPEYDYNGVTILFSGQRDSTNIGKLLSVTVPANTDSVFRIITSDNKNIIFKPINLISRNGHDWIDIPPQIGRYSFIIKTRSFVGLDRRNFNYNMIFSFFIRNLFLEIQQPLGSHNFVHSESDATVESDQHGIRSYTIKLDQIPANEPHSIWIEYDNPRGITSLELLSEMMSMSPKDEKEFEPVKNIIRYKLYIWEPLIALVVVTIIITIIMVLLKEKIKAKACLNCAVLLKETHKFCPSCGKKV</sequence>
<keyword evidence="1" id="KW-1133">Transmembrane helix</keyword>
<accession>A0A381XRN8</accession>
<protein>
    <recommendedName>
        <fullName evidence="3">Zinc-ribbon domain-containing protein</fullName>
    </recommendedName>
</protein>
<feature type="transmembrane region" description="Helical" evidence="1">
    <location>
        <begin position="218"/>
        <end position="241"/>
    </location>
</feature>
<organism evidence="2">
    <name type="scientific">marine metagenome</name>
    <dbReference type="NCBI Taxonomy" id="408172"/>
    <lineage>
        <taxon>unclassified sequences</taxon>
        <taxon>metagenomes</taxon>
        <taxon>ecological metagenomes</taxon>
    </lineage>
</organism>
<evidence type="ECO:0000313" key="2">
    <source>
        <dbReference type="EMBL" id="SVA67434.1"/>
    </source>
</evidence>
<name>A0A381XRN8_9ZZZZ</name>
<evidence type="ECO:0008006" key="3">
    <source>
        <dbReference type="Google" id="ProtNLM"/>
    </source>
</evidence>